<dbReference type="PANTHER" id="PTHR46663">
    <property type="entry name" value="DIGUANYLATE CYCLASE DGCT-RELATED"/>
    <property type="match status" value="1"/>
</dbReference>
<dbReference type="InterPro" id="IPR007890">
    <property type="entry name" value="CHASE2"/>
</dbReference>
<evidence type="ECO:0000313" key="6">
    <source>
        <dbReference type="Proteomes" id="UP000662185"/>
    </source>
</evidence>
<evidence type="ECO:0000259" key="3">
    <source>
        <dbReference type="PROSITE" id="PS50113"/>
    </source>
</evidence>
<dbReference type="Proteomes" id="UP000662185">
    <property type="component" value="Unassembled WGS sequence"/>
</dbReference>
<evidence type="ECO:0000259" key="2">
    <source>
        <dbReference type="PROSITE" id="PS50112"/>
    </source>
</evidence>
<dbReference type="SMART" id="SM00091">
    <property type="entry name" value="PAS"/>
    <property type="match status" value="1"/>
</dbReference>
<dbReference type="AlphaFoldDB" id="A0A926WDH5"/>
<organism evidence="5 6">
    <name type="scientific">Anabaena sphaerica FACHB-251</name>
    <dbReference type="NCBI Taxonomy" id="2692883"/>
    <lineage>
        <taxon>Bacteria</taxon>
        <taxon>Bacillati</taxon>
        <taxon>Cyanobacteriota</taxon>
        <taxon>Cyanophyceae</taxon>
        <taxon>Nostocales</taxon>
        <taxon>Nostocaceae</taxon>
        <taxon>Anabaena</taxon>
    </lineage>
</organism>
<dbReference type="CDD" id="cd00130">
    <property type="entry name" value="PAS"/>
    <property type="match status" value="1"/>
</dbReference>
<dbReference type="PROSITE" id="PS50113">
    <property type="entry name" value="PAC"/>
    <property type="match status" value="1"/>
</dbReference>
<feature type="transmembrane region" description="Helical" evidence="1">
    <location>
        <begin position="349"/>
        <end position="366"/>
    </location>
</feature>
<gene>
    <name evidence="5" type="ORF">H6G06_01420</name>
</gene>
<dbReference type="CDD" id="cd01949">
    <property type="entry name" value="GGDEF"/>
    <property type="match status" value="1"/>
</dbReference>
<dbReference type="InterPro" id="IPR000014">
    <property type="entry name" value="PAS"/>
</dbReference>
<dbReference type="InterPro" id="IPR035965">
    <property type="entry name" value="PAS-like_dom_sf"/>
</dbReference>
<feature type="transmembrane region" description="Helical" evidence="1">
    <location>
        <begin position="373"/>
        <end position="396"/>
    </location>
</feature>
<accession>A0A926WDH5</accession>
<feature type="domain" description="PAC" evidence="3">
    <location>
        <begin position="500"/>
        <end position="551"/>
    </location>
</feature>
<evidence type="ECO:0000259" key="4">
    <source>
        <dbReference type="PROSITE" id="PS50887"/>
    </source>
</evidence>
<feature type="domain" description="GGDEF" evidence="4">
    <location>
        <begin position="604"/>
        <end position="735"/>
    </location>
</feature>
<dbReference type="SMART" id="SM01080">
    <property type="entry name" value="CHASE2"/>
    <property type="match status" value="1"/>
</dbReference>
<keyword evidence="1" id="KW-0812">Transmembrane</keyword>
<dbReference type="InterPro" id="IPR052163">
    <property type="entry name" value="DGC-Regulatory_Protein"/>
</dbReference>
<dbReference type="InterPro" id="IPR013656">
    <property type="entry name" value="PAS_4"/>
</dbReference>
<dbReference type="EMBL" id="JACJQU010000001">
    <property type="protein sequence ID" value="MBD2292172.1"/>
    <property type="molecule type" value="Genomic_DNA"/>
</dbReference>
<name>A0A926WDH5_9NOST</name>
<dbReference type="Gene3D" id="3.30.70.270">
    <property type="match status" value="1"/>
</dbReference>
<dbReference type="Gene3D" id="3.30.450.20">
    <property type="entry name" value="PAS domain"/>
    <property type="match status" value="1"/>
</dbReference>
<dbReference type="PANTHER" id="PTHR46663:SF3">
    <property type="entry name" value="SLL0267 PROTEIN"/>
    <property type="match status" value="1"/>
</dbReference>
<dbReference type="InterPro" id="IPR000160">
    <property type="entry name" value="GGDEF_dom"/>
</dbReference>
<dbReference type="FunFam" id="3.30.70.270:FF:000001">
    <property type="entry name" value="Diguanylate cyclase domain protein"/>
    <property type="match status" value="1"/>
</dbReference>
<dbReference type="InterPro" id="IPR043128">
    <property type="entry name" value="Rev_trsase/Diguanyl_cyclase"/>
</dbReference>
<dbReference type="SMART" id="SM00267">
    <property type="entry name" value="GGDEF"/>
    <property type="match status" value="1"/>
</dbReference>
<dbReference type="PROSITE" id="PS50112">
    <property type="entry name" value="PAS"/>
    <property type="match status" value="1"/>
</dbReference>
<evidence type="ECO:0000256" key="1">
    <source>
        <dbReference type="SAM" id="Phobius"/>
    </source>
</evidence>
<dbReference type="InterPro" id="IPR029787">
    <property type="entry name" value="Nucleotide_cyclase"/>
</dbReference>
<comment type="caution">
    <text evidence="5">The sequence shown here is derived from an EMBL/GenBank/DDBJ whole genome shotgun (WGS) entry which is preliminary data.</text>
</comment>
<dbReference type="PROSITE" id="PS50887">
    <property type="entry name" value="GGDEF"/>
    <property type="match status" value="1"/>
</dbReference>
<protein>
    <submittedName>
        <fullName evidence="5">CHASE2 domain-containing protein</fullName>
    </submittedName>
</protein>
<dbReference type="NCBIfam" id="TIGR00229">
    <property type="entry name" value="sensory_box"/>
    <property type="match status" value="1"/>
</dbReference>
<sequence length="735" mass="84040">MNQQLSNHLFQVVFEIKQMLRQGRRELTTAGLITICVLLLRSVGLLQSLELAALDQFFRFRPYEAADERITIVEIDENSIRQAGSWPISDEKIAQVLSKLKDYKPRAIGLDIYRDLPVKSGHEKLVDAYNSIPNLIGIELLTTNKENRVLPAPELKQRDQVGFNNVLYDPDGKVRRSLLYMHINNQAYQSFALKLALLYLKSEGITPKKSVSNPEYLQLGKAVFTRFESNNGAYVNADARGYQILSNFPKPRCQTPSFQPCGYDHVSLQDLLDDRVPEPLIRDRLILIGSTAPSLQDFVFIPYSSRLMGISEAKPVAGIQLQAYFINELISAALEGRPLVKVWPDLLESLWIFIWSFIGSIIISRIKQPRNSIFTFLLSGLVLSISVYIAFVFGWWIPIIPAWLTFSSSAISMIFYTPYIQRELKRSQEFLHQVINTISDPIFVKNEQHQWVVLNEAYCRFIGYPYNLLMQKSEYDIFPQYQADVFREQDNQVFQTQQAQENEEEFTDANGNIHLIATKRSLHKDAAGNLFLVGVIRDITQRKQMEEELKRNADDLSRSYYELKIQEVQLRELAYHDPLTGLCNRKFFHEQLEESLTWSQTHNLMLGLLFIDLDGFKKINDTLGHDQGDSLLIIVAQRLNNSLRASDTVSRLGGDEFTVILRAITNEQVAAKVAEKLLSAITEPIILNGHITRVSASIGISIYPSNSKNSETLVKQADTAMYRAKHLGKNRYEFI</sequence>
<keyword evidence="6" id="KW-1185">Reference proteome</keyword>
<dbReference type="RefSeq" id="WP_190556346.1">
    <property type="nucleotide sequence ID" value="NZ_JACJQU010000001.1"/>
</dbReference>
<reference evidence="6" key="1">
    <citation type="journal article" date="2020" name="ISME J.">
        <title>Comparative genomics reveals insights into cyanobacterial evolution and habitat adaptation.</title>
        <authorList>
            <person name="Chen M.Y."/>
            <person name="Teng W.K."/>
            <person name="Zhao L."/>
            <person name="Hu C.X."/>
            <person name="Zhou Y.K."/>
            <person name="Han B.P."/>
            <person name="Song L.R."/>
            <person name="Shu W.S."/>
        </authorList>
    </citation>
    <scope>NUCLEOTIDE SEQUENCE [LARGE SCALE GENOMIC DNA]</scope>
    <source>
        <strain evidence="6">FACHB-251</strain>
    </source>
</reference>
<keyword evidence="1" id="KW-1133">Transmembrane helix</keyword>
<feature type="domain" description="PAS" evidence="2">
    <location>
        <begin position="427"/>
        <end position="497"/>
    </location>
</feature>
<keyword evidence="1" id="KW-0472">Membrane</keyword>
<dbReference type="NCBIfam" id="TIGR00254">
    <property type="entry name" value="GGDEF"/>
    <property type="match status" value="1"/>
</dbReference>
<dbReference type="Pfam" id="PF05226">
    <property type="entry name" value="CHASE2"/>
    <property type="match status" value="1"/>
</dbReference>
<dbReference type="Pfam" id="PF00990">
    <property type="entry name" value="GGDEF"/>
    <property type="match status" value="1"/>
</dbReference>
<dbReference type="InterPro" id="IPR000700">
    <property type="entry name" value="PAS-assoc_C"/>
</dbReference>
<dbReference type="SUPFAM" id="SSF55785">
    <property type="entry name" value="PYP-like sensor domain (PAS domain)"/>
    <property type="match status" value="1"/>
</dbReference>
<dbReference type="Pfam" id="PF08448">
    <property type="entry name" value="PAS_4"/>
    <property type="match status" value="1"/>
</dbReference>
<evidence type="ECO:0000313" key="5">
    <source>
        <dbReference type="EMBL" id="MBD2292172.1"/>
    </source>
</evidence>
<proteinExistence type="predicted"/>
<dbReference type="SUPFAM" id="SSF55073">
    <property type="entry name" value="Nucleotide cyclase"/>
    <property type="match status" value="1"/>
</dbReference>